<dbReference type="InterPro" id="IPR019734">
    <property type="entry name" value="TPR_rpt"/>
</dbReference>
<sequence length="256" mass="27962">MTMGLSEGISPSPAPPLPVGPPSGAPMDEEGQPGPSGGPPRTPRDEDTCSEASSMSTDELMSPAEKLQAAINLKDEGNALFKEGQYEQALERYKAGVKHVKGSQDSDAIAVSVQLSSNSCMCCLKLERWQQAITAANQVLATEPKNPKALYRRAVAKSNLGELSDAKDDLMAVIAIDKANAEARKELQKIREKIQAAKAEDKKAYSGLFSRASGLYDDREEARERRKKEEEAERARKRAEWEKDMAARKGMHSLML</sequence>
<keyword evidence="5" id="KW-1185">Reference proteome</keyword>
<dbReference type="InterPro" id="IPR011990">
    <property type="entry name" value="TPR-like_helical_dom_sf"/>
</dbReference>
<dbReference type="GeneID" id="25474216"/>
<protein>
    <submittedName>
        <fullName evidence="4">Uncharacterized protein</fullName>
    </submittedName>
</protein>
<feature type="compositionally biased region" description="Pro residues" evidence="3">
    <location>
        <begin position="12"/>
        <end position="24"/>
    </location>
</feature>
<feature type="compositionally biased region" description="Basic and acidic residues" evidence="3">
    <location>
        <begin position="216"/>
        <end position="247"/>
    </location>
</feature>
<dbReference type="InterPro" id="IPR039663">
    <property type="entry name" value="AIP/AIPL1/TTC9"/>
</dbReference>
<keyword evidence="1" id="KW-0677">Repeat</keyword>
<dbReference type="PANTHER" id="PTHR11242:SF0">
    <property type="entry name" value="TPR_REGION DOMAIN-CONTAINING PROTEIN"/>
    <property type="match status" value="1"/>
</dbReference>
<keyword evidence="2" id="KW-0802">TPR repeat</keyword>
<feature type="compositionally biased region" description="Polar residues" evidence="3">
    <location>
        <begin position="50"/>
        <end position="59"/>
    </location>
</feature>
<evidence type="ECO:0000256" key="3">
    <source>
        <dbReference type="SAM" id="MobiDB-lite"/>
    </source>
</evidence>
<dbReference type="VEuPathDB" id="ToxoDB:ENH_00040580"/>
<evidence type="ECO:0000256" key="2">
    <source>
        <dbReference type="ARBA" id="ARBA00022803"/>
    </source>
</evidence>
<evidence type="ECO:0000313" key="5">
    <source>
        <dbReference type="Proteomes" id="UP000030754"/>
    </source>
</evidence>
<dbReference type="SMART" id="SM00028">
    <property type="entry name" value="TPR"/>
    <property type="match status" value="3"/>
</dbReference>
<organism evidence="4 5">
    <name type="scientific">Eimeria necatrix</name>
    <dbReference type="NCBI Taxonomy" id="51315"/>
    <lineage>
        <taxon>Eukaryota</taxon>
        <taxon>Sar</taxon>
        <taxon>Alveolata</taxon>
        <taxon>Apicomplexa</taxon>
        <taxon>Conoidasida</taxon>
        <taxon>Coccidia</taxon>
        <taxon>Eucoccidiorida</taxon>
        <taxon>Eimeriorina</taxon>
        <taxon>Eimeriidae</taxon>
        <taxon>Eimeria</taxon>
    </lineage>
</organism>
<dbReference type="RefSeq" id="XP_013436138.1">
    <property type="nucleotide sequence ID" value="XM_013580684.1"/>
</dbReference>
<dbReference type="SUPFAM" id="SSF48452">
    <property type="entry name" value="TPR-like"/>
    <property type="match status" value="1"/>
</dbReference>
<evidence type="ECO:0000313" key="4">
    <source>
        <dbReference type="EMBL" id="CDJ67671.1"/>
    </source>
</evidence>
<feature type="region of interest" description="Disordered" evidence="3">
    <location>
        <begin position="216"/>
        <end position="256"/>
    </location>
</feature>
<evidence type="ECO:0000256" key="1">
    <source>
        <dbReference type="ARBA" id="ARBA00022737"/>
    </source>
</evidence>
<feature type="region of interest" description="Disordered" evidence="3">
    <location>
        <begin position="1"/>
        <end position="62"/>
    </location>
</feature>
<gene>
    <name evidence="4" type="ORF">ENH_00040580</name>
</gene>
<dbReference type="Proteomes" id="UP000030754">
    <property type="component" value="Unassembled WGS sequence"/>
</dbReference>
<dbReference type="AlphaFoldDB" id="U6MUK5"/>
<name>U6MUK5_9EIME</name>
<dbReference type="OrthoDB" id="354472at2759"/>
<dbReference type="Gene3D" id="1.25.40.10">
    <property type="entry name" value="Tetratricopeptide repeat domain"/>
    <property type="match status" value="1"/>
</dbReference>
<reference evidence="4" key="2">
    <citation type="submission" date="2013-10" db="EMBL/GenBank/DDBJ databases">
        <authorList>
            <person name="Aslett M."/>
        </authorList>
    </citation>
    <scope>NUCLEOTIDE SEQUENCE [LARGE SCALE GENOMIC DNA]</scope>
    <source>
        <strain evidence="4">Houghton</strain>
    </source>
</reference>
<dbReference type="PANTHER" id="PTHR11242">
    <property type="entry name" value="ARYL HYDROCARBON RECEPTOR INTERACTING PROTEIN RELATED"/>
    <property type="match status" value="1"/>
</dbReference>
<reference evidence="4" key="1">
    <citation type="submission" date="2013-10" db="EMBL/GenBank/DDBJ databases">
        <title>Genomic analysis of the causative agents of coccidiosis in chickens.</title>
        <authorList>
            <person name="Reid A.J."/>
            <person name="Blake D."/>
            <person name="Billington K."/>
            <person name="Browne H."/>
            <person name="Dunn M."/>
            <person name="Hung S."/>
            <person name="Kawahara F."/>
            <person name="Miranda-Saavedra D."/>
            <person name="Mourier T."/>
            <person name="Nagra H."/>
            <person name="Otto T.D."/>
            <person name="Rawlings N."/>
            <person name="Sanchez A."/>
            <person name="Sanders M."/>
            <person name="Subramaniam C."/>
            <person name="Tay Y."/>
            <person name="Dear P."/>
            <person name="Doerig C."/>
            <person name="Gruber A."/>
            <person name="Parkinson J."/>
            <person name="Shirley M."/>
            <person name="Wan K.L."/>
            <person name="Berriman M."/>
            <person name="Tomley F."/>
            <person name="Pain A."/>
        </authorList>
    </citation>
    <scope>NUCLEOTIDE SEQUENCE [LARGE SCALE GENOMIC DNA]</scope>
    <source>
        <strain evidence="4">Houghton</strain>
    </source>
</reference>
<accession>U6MUK5</accession>
<proteinExistence type="predicted"/>
<dbReference type="EMBL" id="HG724678">
    <property type="protein sequence ID" value="CDJ67671.1"/>
    <property type="molecule type" value="Genomic_DNA"/>
</dbReference>